<evidence type="ECO:0008006" key="3">
    <source>
        <dbReference type="Google" id="ProtNLM"/>
    </source>
</evidence>
<dbReference type="Pfam" id="PF21983">
    <property type="entry name" value="NikA-like"/>
    <property type="match status" value="1"/>
</dbReference>
<accession>A0A412JA65</accession>
<dbReference type="Proteomes" id="UP000285274">
    <property type="component" value="Unassembled WGS sequence"/>
</dbReference>
<comment type="caution">
    <text evidence="1">The sequence shown here is derived from an EMBL/GenBank/DDBJ whole genome shotgun (WGS) entry which is preliminary data.</text>
</comment>
<protein>
    <recommendedName>
        <fullName evidence="3">Mobilization protein</fullName>
    </recommendedName>
</protein>
<sequence length="108" mass="12761">MSQKVLDRKGRFRNKIISFRVSPEEAIMLERKVKLSGLTKQEYLINSILDKEIIVEPNSYVITSIKKEIHRSIENEDDKGIREWMEEMLLAFDGKEKTKIKPIEDPRQ</sequence>
<proteinExistence type="predicted"/>
<evidence type="ECO:0000313" key="2">
    <source>
        <dbReference type="Proteomes" id="UP000285274"/>
    </source>
</evidence>
<evidence type="ECO:0000313" key="1">
    <source>
        <dbReference type="EMBL" id="RGS49202.1"/>
    </source>
</evidence>
<reference evidence="1 2" key="1">
    <citation type="submission" date="2018-08" db="EMBL/GenBank/DDBJ databases">
        <title>A genome reference for cultivated species of the human gut microbiota.</title>
        <authorList>
            <person name="Zou Y."/>
            <person name="Xue W."/>
            <person name="Luo G."/>
        </authorList>
    </citation>
    <scope>NUCLEOTIDE SEQUENCE [LARGE SCALE GENOMIC DNA]</scope>
    <source>
        <strain evidence="1 2">AF22-10AC</strain>
    </source>
</reference>
<dbReference type="AlphaFoldDB" id="A0A412JA65"/>
<dbReference type="EMBL" id="QRVM01000003">
    <property type="protein sequence ID" value="RGS49202.1"/>
    <property type="molecule type" value="Genomic_DNA"/>
</dbReference>
<dbReference type="InterPro" id="IPR053842">
    <property type="entry name" value="NikA-like"/>
</dbReference>
<organism evidence="1 2">
    <name type="scientific">Holdemanella biformis</name>
    <dbReference type="NCBI Taxonomy" id="1735"/>
    <lineage>
        <taxon>Bacteria</taxon>
        <taxon>Bacillati</taxon>
        <taxon>Bacillota</taxon>
        <taxon>Erysipelotrichia</taxon>
        <taxon>Erysipelotrichales</taxon>
        <taxon>Erysipelotrichaceae</taxon>
        <taxon>Holdemanella</taxon>
    </lineage>
</organism>
<dbReference type="RefSeq" id="WP_118318948.1">
    <property type="nucleotide sequence ID" value="NZ_QRVM01000003.1"/>
</dbReference>
<gene>
    <name evidence="1" type="ORF">DWX92_01580</name>
</gene>
<name>A0A412JA65_9FIRM</name>